<dbReference type="GO" id="GO:0032120">
    <property type="term" value="P:ascospore-type prospore membrane formation"/>
    <property type="evidence" value="ECO:0007669"/>
    <property type="project" value="EnsemblFungi"/>
</dbReference>
<keyword evidence="3 4" id="KW-0445">Lipid transport</keyword>
<proteinExistence type="inferred from homology"/>
<evidence type="ECO:0000313" key="11">
    <source>
        <dbReference type="Proteomes" id="UP000094285"/>
    </source>
</evidence>
<evidence type="ECO:0000259" key="9">
    <source>
        <dbReference type="Pfam" id="PF25037"/>
    </source>
</evidence>
<dbReference type="GO" id="GO:0005829">
    <property type="term" value="C:cytosol"/>
    <property type="evidence" value="ECO:0007669"/>
    <property type="project" value="GOC"/>
</dbReference>
<name>A0A1E4SE48_9ASCO</name>
<dbReference type="GO" id="GO:0045053">
    <property type="term" value="P:protein retention in Golgi apparatus"/>
    <property type="evidence" value="ECO:0007669"/>
    <property type="project" value="UniProtKB-UniRule"/>
</dbReference>
<dbReference type="GO" id="GO:1990816">
    <property type="term" value="C:vacuole-mitochondrion membrane contact site"/>
    <property type="evidence" value="ECO:0007669"/>
    <property type="project" value="EnsemblFungi"/>
</dbReference>
<dbReference type="Pfam" id="PF12624">
    <property type="entry name" value="VPS13_N"/>
    <property type="match status" value="1"/>
</dbReference>
<sequence>MFESLVANVLNRFLGSYIENFDPKQLNIGIWSGDVKLKNLQLKKESLDKFNLPLDVKFGHLGELTLQIPWSNLKSKPVRVIIEDVYLLASPLILEDFDLDEEKRRNLQLKKDKLDDLEAIQSAKAQNKSLSNDLSSNETFTESLVTKIVDNTQIIIKNIHIRYEDDSTLTENPYAVGFTLNELSAVSTDESWIPSFISITQQFTRKLLTLKNLSCYMNTNSKTIYVDNHEELLKSFKESIVTDDCSNDELQFLLKPVTGNGKVTVHKSGTTDLVPHIKAELFFQEFGIELDSQQYHDLLWTASKFHWYNKTQKFRKFRPKVSVSEDPKAWFRYAAKSIVDEIHERNYKWSWGYFEKRRNERISYISLWKAKLLSPTSFQNADHKALEELEAELSFEDIKFYRSLARSDIRKNNSKALTTNSQQSSADNKSGWLSYFWDSKKVETQQASNTEGDEIDLQLSEDQRKALYEAIEYEDNQELINSIDVPRDTIKLEVQASLEKGGIYIKLKNLTNLAEIVFEGCTTQLYQRPDSFLAKFQLQEFRIEDGTQTSLYKHIVSVKQVNNSGQNGNTKSDPFFQVAYEHNPLNDSADSLLLAKLRSITVFHNPKFFEEVMKFFKPPKIHLNTIGAIMNAAEATMEGLSEQTRIGLQYALEEHKTIDVKLDLQAPLIILPLDPASIVSPVAIIDAGHISVVSDLVEKSKIEEIKSKENYSTEDWKELNTMMYDQFNVHLQDAQFLVGSDIKSTMEQLHTESHDRPALILDKLNINLLLGISILPEAFNLPKFKIGGDIPKIGLALNDFQYKTIMQIIDVAIPNLDILDTDESSLFNAYGSSGGDIPLIEDSTDDISSLHREEVPNPKNQKNSEMQKQHIFEFNLNMGVVNVSLSRCIDGVSLKAEPLVDLIGDGLDLQLYKTLDKLHLDLSLEDINLIDHIERSSANEFDKLISSNHFSKQGIERRRLFKLDYERTRRIVEFNGLNIEVFDQDMVVDIATVQFVVSRKSYLSILNFILNTFTDPNADPSPADELKHNDSEDEDKSPQRINVDIKLDSIILLLSDDGLTFATLELSTANINVFLVPEELEVTGILGALSLHDEVNEGTPKDSSLRNLISIEGNNLAEFKYKTFDAETNREHYDSLIEFKTGSLAINFVESSFNRIIDYLSQFLKMKAIYDRAREAAVNQASLIDNADKIKFDILIKAPTIIFPRLVEGFDNSFDTITSHLGELYASNEFVAGEVNDARFKNIITAGIRNISLRSQFHFVNDIKQVSEIVNNLDMSFKIEYSDEYVQDRALIAVCGNTPEIDLNLTELQLKFLMSLVDSISRAFTVSDDQENLQDVEKDAANANAVVKHNSTIQGQDSKRVPNQIQDLKIDIDPGHNKIQLVFEVPKVSLTIFNKTSGLASIDATRLASFSLNNLNLNFTLRQDGHFESNITVRSFIVKDVRHATSSKFTELIPPIQSDNDQFLLTASTEGPVENRNIVVFLTVDNPKTILALDYIFELQNFFDKGFESDRPIVQYNEEDAFDDEFGIGLKANDSTKKSNARAVMDQEEDEKLSDRKQTVSFSINIKEPSITLLENPTREDTLAAVFKVEQLLITSQQVLSLAANNIGLFLCKMNDFGSNQYRIIDDFSISFAHDSRGSSPVSFLTNIQASIDPILIRVSLRDIRFALNIFNKASELYKLAQGNNLSREGTGFDFSEDFKRRLSQYAPSILTDKSAKSNKLRDEHDQQVVVKGEEFNASVGGVRFVLIGDVHELPVLDMNIKPFEVKAINWSTDLSAEMHIEQYVNIYNYSKSSWEPLLESWPIAVYVSKSLEPKVSLVVDVVSRKLAEITVTSRSVALLSQISNLITTGLELKPRGQDNPYIIVNETGFDIEVWADNEDEDSSRAIIKSQERIPWSFEDWKKIRQNLDTNNEAGILGLKLLDSPYESIHKIAATGEGEMLFMLFPPIKGVHNRLSCEIVLGDDNVKTIWLRSTVRIQNDADVGIKIKFSNQENSNEDNNTIEIESGESKSLPIDVVYSENLRIKPLVNSSYEWSNETFHWKDFLDHGHSLNCPATSERDTSSYYFQAEASYDADEPLSRIYPHMTLIISAPVEIENLLPFDFDYRIYDKHAKKDWNGSIPKGIKSYVHVVSLTSLLLLSVEPKNCGYGKSEFAIINTPSGSEFKREHTISLRHSDGQQLKLRIHYPRNSSSKSLKISIYSPYVILNKTGKDLVINEKGNLLQVQGKALFKPLAPCMFSFENHGDRKNRAILKADDSTWSSPLSFDALGQASAPKTQIAGKQKEYNYALSIAEGEGKYILSKVVTLAPRYVIQNTLDEAIQVVENGTTNQITVEAKQHIPLYGLRRIDQKSLLIKFTNASKTWSSPFTLDDIGQVFLKVHKENIGQILLKVNIIIEDATIFIQIENANNHWPYSIRNFSDSEFFIYQSDPNINENGETVKNDTQYKPIYYRIPPKSVMPYAYDYPNAIIKELVIRSHGRERAINLAEIGNLKPFRLPPLQDSEQKIVDLNVVADGPTQSLIITNYDPSLSLYKVQGSKNNSSVNMSQTFEATENDENYHTKIITKIEGFGISLINTRQQELCYITLRGLELRYNESDLYQNLSLKLKWIQVDNQLYGGIFPIIVYPSVIPKSGKEMNNHPSFSGSVCKVKDDSHGVIFIKYATVLLQEMTIEIDEDFLFALLDFAKFPGASWNKEKINKLCDESLELPAPETLSESSDIYFEALHLQPALANLSFVRTERVNVDDKTSSQNTLMFFFNVLTMAIGNINDAPIKLNALFIENIRVPIPLLVESIQTHYGQSFFYQVHKILGSADFLGNPVGLFKHLSSGVLDIFYEPYQGFIINDRPQELGIGIAKGGLSFLKKSIFGFSDSFAKVTGSLAKGLSVVTLDKKFQERRRLNQRRNKPKHALYGMASGASSFYESISSGVTGIASAPIEGASTGGAAGFFKGLGKGVVGLPTKTAIGLFDFASNVSEGIRNTTTVFDAEGLDKVRLPRHIANNEVIKPYSQREAQGQYWLNAVDGGIYFEEKYLAHLLLSGEEKAVMVTYRMLILFETNTLTSKWVIRLDQVKSISVEPTGINIGLKKKSGPFLPIPEKSNRNFLYNKISIAVEEFNKHCQVIL</sequence>
<dbReference type="GeneID" id="30985421"/>
<dbReference type="GO" id="GO:0005628">
    <property type="term" value="C:prospore membrane"/>
    <property type="evidence" value="ECO:0007669"/>
    <property type="project" value="EnsemblFungi"/>
</dbReference>
<dbReference type="InterPro" id="IPR026854">
    <property type="entry name" value="VPS13_N"/>
</dbReference>
<evidence type="ECO:0000256" key="5">
    <source>
        <dbReference type="SAM" id="MobiDB-lite"/>
    </source>
</evidence>
<keyword evidence="11" id="KW-1185">Reference proteome</keyword>
<dbReference type="GO" id="GO:0005770">
    <property type="term" value="C:late endosome"/>
    <property type="evidence" value="ECO:0007669"/>
    <property type="project" value="EnsemblFungi"/>
</dbReference>
<dbReference type="GO" id="GO:0090083">
    <property type="term" value="P:regulation of inclusion body assembly"/>
    <property type="evidence" value="ECO:0007669"/>
    <property type="project" value="EnsemblFungi"/>
</dbReference>
<evidence type="ECO:0000259" key="7">
    <source>
        <dbReference type="Pfam" id="PF25033"/>
    </source>
</evidence>
<evidence type="ECO:0000259" key="6">
    <source>
        <dbReference type="Pfam" id="PF12624"/>
    </source>
</evidence>
<dbReference type="GO" id="GO:0010008">
    <property type="term" value="C:endosome membrane"/>
    <property type="evidence" value="ECO:0007669"/>
    <property type="project" value="EnsemblFungi"/>
</dbReference>
<dbReference type="PANTHER" id="PTHR16166:SF93">
    <property type="entry name" value="INTERMEMBRANE LIPID TRANSFER PROTEIN VPS13"/>
    <property type="match status" value="1"/>
</dbReference>
<dbReference type="GO" id="GO:0045324">
    <property type="term" value="P:late endosome to vacuole transport"/>
    <property type="evidence" value="ECO:0007669"/>
    <property type="project" value="UniProtKB-UniRule"/>
</dbReference>
<feature type="domain" description="Chorein N-terminal" evidence="6">
    <location>
        <begin position="1"/>
        <end position="865"/>
    </location>
</feature>
<evidence type="ECO:0000313" key="10">
    <source>
        <dbReference type="EMBL" id="ODV77801.1"/>
    </source>
</evidence>
<keyword evidence="2 4" id="KW-0813">Transport</keyword>
<organism evidence="10 11">
    <name type="scientific">Suhomyces tanzawaensis NRRL Y-17324</name>
    <dbReference type="NCBI Taxonomy" id="984487"/>
    <lineage>
        <taxon>Eukaryota</taxon>
        <taxon>Fungi</taxon>
        <taxon>Dikarya</taxon>
        <taxon>Ascomycota</taxon>
        <taxon>Saccharomycotina</taxon>
        <taxon>Pichiomycetes</taxon>
        <taxon>Debaryomycetaceae</taxon>
        <taxon>Suhomyces</taxon>
    </lineage>
</organism>
<comment type="function">
    <text evidence="4">Mediates the transfer of lipids between membranes at organelle contact sites. May play a role in mitochondrial lipid homeostasis.</text>
</comment>
<dbReference type="GO" id="GO:0007005">
    <property type="term" value="P:mitochondrion organization"/>
    <property type="evidence" value="ECO:0007669"/>
    <property type="project" value="EnsemblFungi"/>
</dbReference>
<comment type="similarity">
    <text evidence="1 4">Belongs to the VPS13 family.</text>
</comment>
<dbReference type="EMBL" id="KV453914">
    <property type="protein sequence ID" value="ODV77801.1"/>
    <property type="molecule type" value="Genomic_DNA"/>
</dbReference>
<dbReference type="PANTHER" id="PTHR16166">
    <property type="entry name" value="VACUOLAR PROTEIN SORTING-ASSOCIATED PROTEIN VPS13"/>
    <property type="match status" value="1"/>
</dbReference>
<evidence type="ECO:0000256" key="3">
    <source>
        <dbReference type="ARBA" id="ARBA00023055"/>
    </source>
</evidence>
<feature type="domain" description="VPS13-like middle region" evidence="7">
    <location>
        <begin position="1055"/>
        <end position="1836"/>
    </location>
</feature>
<feature type="region of interest" description="Disordered" evidence="5">
    <location>
        <begin position="1019"/>
        <end position="1038"/>
    </location>
</feature>
<reference evidence="11" key="1">
    <citation type="submission" date="2016-05" db="EMBL/GenBank/DDBJ databases">
        <title>Comparative genomics of biotechnologically important yeasts.</title>
        <authorList>
            <consortium name="DOE Joint Genome Institute"/>
            <person name="Riley R."/>
            <person name="Haridas S."/>
            <person name="Wolfe K.H."/>
            <person name="Lopes M.R."/>
            <person name="Hittinger C.T."/>
            <person name="Goker M."/>
            <person name="Salamov A."/>
            <person name="Wisecaver J."/>
            <person name="Long T.M."/>
            <person name="Aerts A.L."/>
            <person name="Barry K."/>
            <person name="Choi C."/>
            <person name="Clum A."/>
            <person name="Coughlan A.Y."/>
            <person name="Deshpande S."/>
            <person name="Douglass A.P."/>
            <person name="Hanson S.J."/>
            <person name="Klenk H.-P."/>
            <person name="Labutti K."/>
            <person name="Lapidus A."/>
            <person name="Lindquist E."/>
            <person name="Lipzen A."/>
            <person name="Meier-Kolthoff J.P."/>
            <person name="Ohm R.A."/>
            <person name="Otillar R.P."/>
            <person name="Pangilinan J."/>
            <person name="Peng Y."/>
            <person name="Rokas A."/>
            <person name="Rosa C.A."/>
            <person name="Scheuner C."/>
            <person name="Sibirny A.A."/>
            <person name="Slot J.C."/>
            <person name="Stielow J.B."/>
            <person name="Sun H."/>
            <person name="Kurtzman C.P."/>
            <person name="Blackwell M."/>
            <person name="Grigoriev I.V."/>
            <person name="Jeffries T.W."/>
        </authorList>
    </citation>
    <scope>NUCLEOTIDE SEQUENCE [LARGE SCALE GENOMIC DNA]</scope>
    <source>
        <strain evidence="11">NRRL Y-17324</strain>
    </source>
</reference>
<evidence type="ECO:0000256" key="2">
    <source>
        <dbReference type="ARBA" id="ARBA00022448"/>
    </source>
</evidence>
<dbReference type="GO" id="GO:0005794">
    <property type="term" value="C:Golgi apparatus"/>
    <property type="evidence" value="ECO:0007669"/>
    <property type="project" value="UniProtKB-UniRule"/>
</dbReference>
<evidence type="ECO:0000256" key="4">
    <source>
        <dbReference type="PIRNR" id="PIRNR037235"/>
    </source>
</evidence>
<dbReference type="GO" id="GO:0005741">
    <property type="term" value="C:mitochondrial outer membrane"/>
    <property type="evidence" value="ECO:0007669"/>
    <property type="project" value="EnsemblFungi"/>
</dbReference>
<dbReference type="GO" id="GO:0005543">
    <property type="term" value="F:phospholipid binding"/>
    <property type="evidence" value="ECO:0007669"/>
    <property type="project" value="EnsemblFungi"/>
</dbReference>
<dbReference type="RefSeq" id="XP_020062923.1">
    <property type="nucleotide sequence ID" value="XM_020211285.1"/>
</dbReference>
<dbReference type="InterPro" id="IPR017148">
    <property type="entry name" value="VPS13_fungi"/>
</dbReference>
<dbReference type="InterPro" id="IPR056748">
    <property type="entry name" value="VPS13-like_C"/>
</dbReference>
<dbReference type="STRING" id="984487.A0A1E4SE48"/>
<dbReference type="Pfam" id="PF25033">
    <property type="entry name" value="VPS13_M"/>
    <property type="match status" value="1"/>
</dbReference>
<dbReference type="Proteomes" id="UP000094285">
    <property type="component" value="Unassembled WGS sequence"/>
</dbReference>
<protein>
    <recommendedName>
        <fullName evidence="4">Vacuolar protein sorting-associated protein</fullName>
    </recommendedName>
</protein>
<dbReference type="Pfam" id="PF25036">
    <property type="entry name" value="VPS13_VAB"/>
    <property type="match status" value="1"/>
</dbReference>
<dbReference type="GO" id="GO:0009267">
    <property type="term" value="P:cellular response to starvation"/>
    <property type="evidence" value="ECO:0007669"/>
    <property type="project" value="EnsemblFungi"/>
</dbReference>
<evidence type="ECO:0000259" key="8">
    <source>
        <dbReference type="Pfam" id="PF25036"/>
    </source>
</evidence>
<feature type="domain" description="Intermembrane lipid transfer protein VPS13-like C-terminal" evidence="9">
    <location>
        <begin position="2991"/>
        <end position="3095"/>
    </location>
</feature>
<keyword evidence="4" id="KW-0333">Golgi apparatus</keyword>
<dbReference type="GO" id="GO:0036258">
    <property type="term" value="P:multivesicular body assembly"/>
    <property type="evidence" value="ECO:0007669"/>
    <property type="project" value="EnsemblFungi"/>
</dbReference>
<dbReference type="GO" id="GO:0006895">
    <property type="term" value="P:Golgi to endosome transport"/>
    <property type="evidence" value="ECO:0007669"/>
    <property type="project" value="EnsemblFungi"/>
</dbReference>
<dbReference type="OrthoDB" id="428159at2759"/>
<dbReference type="GO" id="GO:0005777">
    <property type="term" value="C:peroxisome"/>
    <property type="evidence" value="ECO:0007669"/>
    <property type="project" value="EnsemblFungi"/>
</dbReference>
<accession>A0A1E4SE48</accession>
<dbReference type="GO" id="GO:0061709">
    <property type="term" value="P:reticulophagy"/>
    <property type="evidence" value="ECO:0007669"/>
    <property type="project" value="EnsemblFungi"/>
</dbReference>
<dbReference type="GO" id="GO:0005798">
    <property type="term" value="C:Golgi-associated vesicle"/>
    <property type="evidence" value="ECO:0007669"/>
    <property type="project" value="EnsemblFungi"/>
</dbReference>
<dbReference type="GO" id="GO:0006623">
    <property type="term" value="P:protein targeting to vacuole"/>
    <property type="evidence" value="ECO:0007669"/>
    <property type="project" value="EnsemblFungi"/>
</dbReference>
<dbReference type="Pfam" id="PF25037">
    <property type="entry name" value="VPS13_C"/>
    <property type="match status" value="1"/>
</dbReference>
<gene>
    <name evidence="10" type="ORF">CANTADRAFT_83526</name>
</gene>
<dbReference type="GO" id="GO:0005774">
    <property type="term" value="C:vacuolar membrane"/>
    <property type="evidence" value="ECO:0007669"/>
    <property type="project" value="EnsemblFungi"/>
</dbReference>
<dbReference type="GO" id="GO:0120014">
    <property type="term" value="F:phospholipid transfer activity"/>
    <property type="evidence" value="ECO:0007669"/>
    <property type="project" value="EnsemblFungi"/>
</dbReference>
<feature type="domain" description="Vacuolar protein sorting-associated protein 13 VPS13 adaptor binding" evidence="8">
    <location>
        <begin position="1900"/>
        <end position="2468"/>
    </location>
</feature>
<dbReference type="InterPro" id="IPR026847">
    <property type="entry name" value="VPS13"/>
</dbReference>
<dbReference type="GO" id="GO:0071561">
    <property type="term" value="C:nucleus-vacuole junction"/>
    <property type="evidence" value="ECO:0007669"/>
    <property type="project" value="EnsemblFungi"/>
</dbReference>
<dbReference type="InterPro" id="IPR009543">
    <property type="entry name" value="VPS13_VAB"/>
</dbReference>
<dbReference type="PIRSF" id="PIRSF037235">
    <property type="entry name" value="VPS13_fungi"/>
    <property type="match status" value="1"/>
</dbReference>
<dbReference type="InterPro" id="IPR056747">
    <property type="entry name" value="VPS13-like_M"/>
</dbReference>
<evidence type="ECO:0000256" key="1">
    <source>
        <dbReference type="ARBA" id="ARBA00006545"/>
    </source>
</evidence>